<keyword evidence="7" id="KW-1005">Bacterial flagellum biogenesis</keyword>
<keyword evidence="13" id="KW-0966">Cell projection</keyword>
<dbReference type="Pfam" id="PF02108">
    <property type="entry name" value="FliH"/>
    <property type="match status" value="1"/>
</dbReference>
<dbReference type="PRINTS" id="PR01003">
    <property type="entry name" value="FLGFLIH"/>
</dbReference>
<keyword evidence="8" id="KW-0653">Protein transport</keyword>
<evidence type="ECO:0000256" key="6">
    <source>
        <dbReference type="ARBA" id="ARBA00022490"/>
    </source>
</evidence>
<evidence type="ECO:0000256" key="1">
    <source>
        <dbReference type="ARBA" id="ARBA00003041"/>
    </source>
</evidence>
<dbReference type="GO" id="GO:0071973">
    <property type="term" value="P:bacterial-type flagellum-dependent cell motility"/>
    <property type="evidence" value="ECO:0007669"/>
    <property type="project" value="InterPro"/>
</dbReference>
<feature type="domain" description="Flagellar assembly protein FliH/Type III secretion system HrpE" evidence="12">
    <location>
        <begin position="125"/>
        <end position="248"/>
    </location>
</feature>
<comment type="function">
    <text evidence="1">Needed for flagellar regrowth and assembly.</text>
</comment>
<evidence type="ECO:0000256" key="2">
    <source>
        <dbReference type="ARBA" id="ARBA00004496"/>
    </source>
</evidence>
<dbReference type="PANTHER" id="PTHR34982:SF1">
    <property type="entry name" value="FLAGELLAR ASSEMBLY PROTEIN FLIH"/>
    <property type="match status" value="1"/>
</dbReference>
<dbReference type="GO" id="GO:0003774">
    <property type="term" value="F:cytoskeletal motor activity"/>
    <property type="evidence" value="ECO:0007669"/>
    <property type="project" value="InterPro"/>
</dbReference>
<reference evidence="13 14" key="1">
    <citation type="journal article" date="2010" name="BMC Genomics">
        <title>Comparative genomics and proteomics of Helicobacter mustelae, an ulcerogenic and carcinogenic gastric pathogen.</title>
        <authorList>
            <person name="O'Toole P.W."/>
            <person name="Snelling W.J."/>
            <person name="Canchaya C."/>
            <person name="Forde B.M."/>
            <person name="Hardie K.R."/>
            <person name="Josenhans C."/>
            <person name="Graham R.L.J."/>
            <person name="McMullan G."/>
            <person name="Parkhill J."/>
            <person name="Belda E."/>
            <person name="Bentley S.D."/>
        </authorList>
    </citation>
    <scope>NUCLEOTIDE SEQUENCE [LARGE SCALE GENOMIC DNA]</scope>
    <source>
        <strain evidence="14">ATCC 43772 / LMG 18044 / NCTC 12198 / 12198</strain>
    </source>
</reference>
<evidence type="ECO:0000313" key="13">
    <source>
        <dbReference type="EMBL" id="CBG40440.1"/>
    </source>
</evidence>
<keyword evidence="6" id="KW-0963">Cytoplasm</keyword>
<keyword evidence="9" id="KW-1006">Bacterial flagellum protein export</keyword>
<dbReference type="AlphaFoldDB" id="D3UIW5"/>
<keyword evidence="5" id="KW-0813">Transport</keyword>
<comment type="similarity">
    <text evidence="3">Belongs to the FliH family.</text>
</comment>
<evidence type="ECO:0000256" key="4">
    <source>
        <dbReference type="ARBA" id="ARBA00016507"/>
    </source>
</evidence>
<feature type="region of interest" description="Disordered" evidence="11">
    <location>
        <begin position="34"/>
        <end position="55"/>
    </location>
</feature>
<keyword evidence="13" id="KW-0969">Cilium</keyword>
<dbReference type="GO" id="GO:0015031">
    <property type="term" value="P:protein transport"/>
    <property type="evidence" value="ECO:0007669"/>
    <property type="project" value="UniProtKB-KW"/>
</dbReference>
<dbReference type="InterPro" id="IPR000563">
    <property type="entry name" value="Flag_FliH"/>
</dbReference>
<evidence type="ECO:0000313" key="14">
    <source>
        <dbReference type="Proteomes" id="UP000001522"/>
    </source>
</evidence>
<dbReference type="NCBIfam" id="NF005196">
    <property type="entry name" value="PRK06669.1-1"/>
    <property type="match status" value="1"/>
</dbReference>
<dbReference type="GO" id="GO:0005829">
    <property type="term" value="C:cytosol"/>
    <property type="evidence" value="ECO:0007669"/>
    <property type="project" value="TreeGrafter"/>
</dbReference>
<name>D3UIW5_HELM1</name>
<keyword evidence="14" id="KW-1185">Reference proteome</keyword>
<dbReference type="InterPro" id="IPR051472">
    <property type="entry name" value="T3SS_Stator/FliH"/>
</dbReference>
<dbReference type="HOGENOM" id="CLU_085668_0_0_7"/>
<evidence type="ECO:0000256" key="8">
    <source>
        <dbReference type="ARBA" id="ARBA00022927"/>
    </source>
</evidence>
<organism evidence="13 14">
    <name type="scientific">Helicobacter mustelae (strain ATCC 43772 / CCUG 25715 / CIP 103759 / LMG 18044 / NCTC 12198 / R85-136P)</name>
    <name type="common">Campylobacter mustelae</name>
    <dbReference type="NCBI Taxonomy" id="679897"/>
    <lineage>
        <taxon>Bacteria</taxon>
        <taxon>Pseudomonadati</taxon>
        <taxon>Campylobacterota</taxon>
        <taxon>Epsilonproteobacteria</taxon>
        <taxon>Campylobacterales</taxon>
        <taxon>Helicobacteraceae</taxon>
        <taxon>Helicobacter</taxon>
    </lineage>
</organism>
<dbReference type="PANTHER" id="PTHR34982">
    <property type="entry name" value="YOP PROTEINS TRANSLOCATION PROTEIN L"/>
    <property type="match status" value="1"/>
</dbReference>
<dbReference type="GO" id="GO:0009288">
    <property type="term" value="C:bacterial-type flagellum"/>
    <property type="evidence" value="ECO:0007669"/>
    <property type="project" value="InterPro"/>
</dbReference>
<evidence type="ECO:0000256" key="3">
    <source>
        <dbReference type="ARBA" id="ARBA00006602"/>
    </source>
</evidence>
<evidence type="ECO:0000256" key="11">
    <source>
        <dbReference type="SAM" id="MobiDB-lite"/>
    </source>
</evidence>
<feature type="coiled-coil region" evidence="10">
    <location>
        <begin position="120"/>
        <end position="161"/>
    </location>
</feature>
<accession>D3UIW5</accession>
<dbReference type="Proteomes" id="UP000001522">
    <property type="component" value="Chromosome"/>
</dbReference>
<dbReference type="STRING" id="679897.HMU11850"/>
<protein>
    <recommendedName>
        <fullName evidence="4">Flagellar assembly protein FliH</fullName>
    </recommendedName>
</protein>
<dbReference type="InterPro" id="IPR018035">
    <property type="entry name" value="Flagellar_FliH/T3SS_HrpE"/>
</dbReference>
<dbReference type="GO" id="GO:0044781">
    <property type="term" value="P:bacterial-type flagellum organization"/>
    <property type="evidence" value="ECO:0007669"/>
    <property type="project" value="UniProtKB-KW"/>
</dbReference>
<comment type="subcellular location">
    <subcellularLocation>
        <location evidence="2">Cytoplasm</location>
    </subcellularLocation>
</comment>
<evidence type="ECO:0000256" key="7">
    <source>
        <dbReference type="ARBA" id="ARBA00022795"/>
    </source>
</evidence>
<keyword evidence="13" id="KW-0282">Flagellum</keyword>
<evidence type="ECO:0000259" key="12">
    <source>
        <dbReference type="Pfam" id="PF02108"/>
    </source>
</evidence>
<dbReference type="eggNOG" id="COG1317">
    <property type="taxonomic scope" value="Bacteria"/>
</dbReference>
<proteinExistence type="inferred from homology"/>
<evidence type="ECO:0000256" key="10">
    <source>
        <dbReference type="SAM" id="Coils"/>
    </source>
</evidence>
<evidence type="ECO:0000256" key="9">
    <source>
        <dbReference type="ARBA" id="ARBA00023225"/>
    </source>
</evidence>
<dbReference type="KEGG" id="hms:HMU11850"/>
<dbReference type="EMBL" id="FN555004">
    <property type="protein sequence ID" value="CBG40440.1"/>
    <property type="molecule type" value="Genomic_DNA"/>
</dbReference>
<gene>
    <name evidence="13" type="primary">fliH</name>
    <name evidence="13" type="ordered locus">HMU11850</name>
</gene>
<keyword evidence="10" id="KW-0175">Coiled coil</keyword>
<sequence length="260" mass="29583">MILSNDSSQQDLIYQSKMENHNIQKYQFKTIGKEMPTDDITPSPAAPAQQMQSTPANSFEKELIERLLQKTDELASSLAKMQLQVEKQQSDLEERVAISRNDGYKEGLREGEEKARQEMLESVQKERQSLINAVVTLEKSLKLSENKVQELEKDLAQIALDIAREVIVKEIEENHQKIALSLCHNLMESMKDITQVELRVNTLDYPYLRENLDLKNIQLQADDNIAKGGVVISSKAGNIDGNVMTRFRVLKQNVLDNPES</sequence>
<evidence type="ECO:0000256" key="5">
    <source>
        <dbReference type="ARBA" id="ARBA00022448"/>
    </source>
</evidence>